<evidence type="ECO:0000313" key="2">
    <source>
        <dbReference type="EMBL" id="NVN10830.1"/>
    </source>
</evidence>
<evidence type="ECO:0000313" key="3">
    <source>
        <dbReference type="Proteomes" id="UP000534870"/>
    </source>
</evidence>
<accession>A0A7Y7IVY7</accession>
<dbReference type="RefSeq" id="WP_176639586.1">
    <property type="nucleotide sequence ID" value="NZ_JABXXP010000080.1"/>
</dbReference>
<sequence>MTNRVHIDAPAGVVEIEGEKDFVEGLLAKLFPLLEEAGFGSRPPSKVVPMQTGEEAPDSDEEITENSVGRPKVKRKRSVAPKGHSCADRILALKGEGFFKEKRGMGEIVTGLATKGFVHKANQVSAAGESLFKRNLLQRTKDGNGPFQYYWDRD</sequence>
<protein>
    <submittedName>
        <fullName evidence="2">Uncharacterized protein</fullName>
    </submittedName>
</protein>
<gene>
    <name evidence="2" type="ORF">HUK84_06675</name>
</gene>
<dbReference type="EMBL" id="JABXXP010000080">
    <property type="protein sequence ID" value="NVN10830.1"/>
    <property type="molecule type" value="Genomic_DNA"/>
</dbReference>
<dbReference type="Proteomes" id="UP000534870">
    <property type="component" value="Unassembled WGS sequence"/>
</dbReference>
<feature type="region of interest" description="Disordered" evidence="1">
    <location>
        <begin position="40"/>
        <end position="80"/>
    </location>
</feature>
<proteinExistence type="predicted"/>
<dbReference type="AlphaFoldDB" id="A0A7Y7IVY7"/>
<feature type="compositionally biased region" description="Acidic residues" evidence="1">
    <location>
        <begin position="55"/>
        <end position="64"/>
    </location>
</feature>
<name>A0A7Y7IVY7_9PROT</name>
<evidence type="ECO:0000256" key="1">
    <source>
        <dbReference type="SAM" id="MobiDB-lite"/>
    </source>
</evidence>
<reference evidence="2 3" key="1">
    <citation type="submission" date="2020-06" db="EMBL/GenBank/DDBJ databases">
        <title>Description of novel acetic acid bacteria.</title>
        <authorList>
            <person name="Sombolestani A."/>
        </authorList>
    </citation>
    <scope>NUCLEOTIDE SEQUENCE [LARGE SCALE GENOMIC DNA]</scope>
    <source>
        <strain evidence="2 3">LMG 31431</strain>
    </source>
</reference>
<comment type="caution">
    <text evidence="2">The sequence shown here is derived from an EMBL/GenBank/DDBJ whole genome shotgun (WGS) entry which is preliminary data.</text>
</comment>
<organism evidence="2 3">
    <name type="scientific">Nguyenibacter vanlangensis</name>
    <dbReference type="NCBI Taxonomy" id="1216886"/>
    <lineage>
        <taxon>Bacteria</taxon>
        <taxon>Pseudomonadati</taxon>
        <taxon>Pseudomonadota</taxon>
        <taxon>Alphaproteobacteria</taxon>
        <taxon>Acetobacterales</taxon>
        <taxon>Acetobacteraceae</taxon>
        <taxon>Nguyenibacter</taxon>
    </lineage>
</organism>